<organism evidence="1 2">
    <name type="scientific">Clostridium omnivorum</name>
    <dbReference type="NCBI Taxonomy" id="1604902"/>
    <lineage>
        <taxon>Bacteria</taxon>
        <taxon>Bacillati</taxon>
        <taxon>Bacillota</taxon>
        <taxon>Clostridia</taxon>
        <taxon>Eubacteriales</taxon>
        <taxon>Clostridiaceae</taxon>
        <taxon>Clostridium</taxon>
    </lineage>
</organism>
<protein>
    <submittedName>
        <fullName evidence="1">Uncharacterized protein</fullName>
    </submittedName>
</protein>
<dbReference type="RefSeq" id="WP_264851283.1">
    <property type="nucleotide sequence ID" value="NZ_BRXR01000001.1"/>
</dbReference>
<dbReference type="Proteomes" id="UP001208567">
    <property type="component" value="Unassembled WGS sequence"/>
</dbReference>
<name>A0ABQ5N9U3_9CLOT</name>
<proteinExistence type="predicted"/>
<keyword evidence="2" id="KW-1185">Reference proteome</keyword>
<reference evidence="1 2" key="1">
    <citation type="journal article" date="2024" name="Int. J. Syst. Evol. Microbiol.">
        <title>Clostridium omnivorum sp. nov., isolated from anoxic soil under the treatment of reductive soil disinfestation.</title>
        <authorList>
            <person name="Ueki A."/>
            <person name="Tonouchi A."/>
            <person name="Kaku N."/>
            <person name="Honma S."/>
            <person name="Ueki K."/>
        </authorList>
    </citation>
    <scope>NUCLEOTIDE SEQUENCE [LARGE SCALE GENOMIC DNA]</scope>
    <source>
        <strain evidence="1 2">E14</strain>
    </source>
</reference>
<evidence type="ECO:0000313" key="1">
    <source>
        <dbReference type="EMBL" id="GLC31969.1"/>
    </source>
</evidence>
<gene>
    <name evidence="1" type="ORF">bsdE14_33790</name>
</gene>
<comment type="caution">
    <text evidence="1">The sequence shown here is derived from an EMBL/GenBank/DDBJ whole genome shotgun (WGS) entry which is preliminary data.</text>
</comment>
<dbReference type="EMBL" id="BRXR01000001">
    <property type="protein sequence ID" value="GLC31969.1"/>
    <property type="molecule type" value="Genomic_DNA"/>
</dbReference>
<sequence length="125" mass="14149">MDYQINRFVINVPVENEKTGTDQLEMDFFLQPEHRKVILGTVRFPDGTPAPCAVIKFFRLKRPSLNAETTSELEPIGHAIADDCGQFLLGPVYPGDKIILKIFYINGTNIDLDNDPIKCTREPEI</sequence>
<evidence type="ECO:0000313" key="2">
    <source>
        <dbReference type="Proteomes" id="UP001208567"/>
    </source>
</evidence>
<accession>A0ABQ5N9U3</accession>